<feature type="active site" description="Nucleophile" evidence="5">
    <location>
        <position position="306"/>
    </location>
</feature>
<dbReference type="CDD" id="cd02440">
    <property type="entry name" value="AdoMet_MTases"/>
    <property type="match status" value="1"/>
</dbReference>
<dbReference type="InterPro" id="IPR029063">
    <property type="entry name" value="SAM-dependent_MTases_sf"/>
</dbReference>
<feature type="binding site" evidence="5">
    <location>
        <position position="253"/>
    </location>
    <ligand>
        <name>S-adenosyl-L-methionine</name>
        <dbReference type="ChEBI" id="CHEBI:59789"/>
    </ligand>
</feature>
<dbReference type="Gene3D" id="3.40.50.150">
    <property type="entry name" value="Vaccinia Virus protein VP39"/>
    <property type="match status" value="1"/>
</dbReference>
<accession>A0AAD5MGY1</accession>
<protein>
    <recommendedName>
        <fullName evidence="7">SAM-dependent MTase RsmB/NOP-type domain-containing protein</fullName>
    </recommendedName>
</protein>
<reference evidence="8" key="1">
    <citation type="submission" date="2021-06" db="EMBL/GenBank/DDBJ databases">
        <title>Parelaphostrongylus tenuis whole genome reference sequence.</title>
        <authorList>
            <person name="Garwood T.J."/>
            <person name="Larsen P.A."/>
            <person name="Fountain-Jones N.M."/>
            <person name="Garbe J.R."/>
            <person name="Macchietto M.G."/>
            <person name="Kania S.A."/>
            <person name="Gerhold R.W."/>
            <person name="Richards J.E."/>
            <person name="Wolf T.M."/>
        </authorList>
    </citation>
    <scope>NUCLEOTIDE SEQUENCE</scope>
    <source>
        <strain evidence="8">MNPRO001-30</strain>
        <tissue evidence="8">Meninges</tissue>
    </source>
</reference>
<feature type="region of interest" description="Disordered" evidence="6">
    <location>
        <begin position="1"/>
        <end position="29"/>
    </location>
</feature>
<dbReference type="InterPro" id="IPR001678">
    <property type="entry name" value="MeTrfase_RsmB-F_NOP2_dom"/>
</dbReference>
<sequence length="409" mass="46858">MGRNFQKKKKRLAMKSKQQQQENGVPKSDEWRTHVPYKEIVRENEKYWTFYKAQQLIPEEEWEAFCNALRTDLPVSFRVQGCHKDRDRLIREMETQFFIPISQSGCADVYEPKPLALTKMTRTEVRSHPILAHFHNFLVTEAGLGHISRQEAVSMIPPLLLNPQADHLVLDMCAAPGSKTAQLVEMMHENTNNPDGMLVANDVDKKRCYMLIHQTLKRFHTANCVVICEDAARMPVLKGKDDVHLKFDRILCDVICSGDGTLRKNPEIWTKWTPQEGLGLHRMQLAIARRGAELLKVGGRMVYSTCSMNPIEDEAVVAQLIRESEGALRLCDAHPLLPKLIGLRGVFSWKVFDRDMNCYEKSSDVPESLRKLICESCFAPSEEEKATLHLDYCMRIVPHHQDTGGFFVL</sequence>
<evidence type="ECO:0000256" key="1">
    <source>
        <dbReference type="ARBA" id="ARBA00022603"/>
    </source>
</evidence>
<feature type="compositionally biased region" description="Basic residues" evidence="6">
    <location>
        <begin position="1"/>
        <end position="14"/>
    </location>
</feature>
<dbReference type="SUPFAM" id="SSF53335">
    <property type="entry name" value="S-adenosyl-L-methionine-dependent methyltransferases"/>
    <property type="match status" value="1"/>
</dbReference>
<keyword evidence="2 5" id="KW-0808">Transferase</keyword>
<evidence type="ECO:0000256" key="2">
    <source>
        <dbReference type="ARBA" id="ARBA00022679"/>
    </source>
</evidence>
<feature type="binding site" evidence="5">
    <location>
        <position position="202"/>
    </location>
    <ligand>
        <name>S-adenosyl-L-methionine</name>
        <dbReference type="ChEBI" id="CHEBI:59789"/>
    </ligand>
</feature>
<evidence type="ECO:0000256" key="5">
    <source>
        <dbReference type="PROSITE-ProRule" id="PRU01023"/>
    </source>
</evidence>
<evidence type="ECO:0000256" key="6">
    <source>
        <dbReference type="SAM" id="MobiDB-lite"/>
    </source>
</evidence>
<keyword evidence="4 5" id="KW-0694">RNA-binding</keyword>
<gene>
    <name evidence="8" type="ORF">KIN20_013604</name>
</gene>
<keyword evidence="9" id="KW-1185">Reference proteome</keyword>
<dbReference type="PANTHER" id="PTHR22808:SF1">
    <property type="entry name" value="RNA CYTOSINE-C(5)-METHYLTRANSFERASE NSUN2-RELATED"/>
    <property type="match status" value="1"/>
</dbReference>
<dbReference type="GO" id="GO:0000049">
    <property type="term" value="F:tRNA binding"/>
    <property type="evidence" value="ECO:0007669"/>
    <property type="project" value="TreeGrafter"/>
</dbReference>
<dbReference type="GO" id="GO:0005737">
    <property type="term" value="C:cytoplasm"/>
    <property type="evidence" value="ECO:0007669"/>
    <property type="project" value="TreeGrafter"/>
</dbReference>
<dbReference type="GO" id="GO:0005634">
    <property type="term" value="C:nucleus"/>
    <property type="evidence" value="ECO:0007669"/>
    <property type="project" value="TreeGrafter"/>
</dbReference>
<evidence type="ECO:0000313" key="9">
    <source>
        <dbReference type="Proteomes" id="UP001196413"/>
    </source>
</evidence>
<proteinExistence type="inferred from homology"/>
<dbReference type="Proteomes" id="UP001196413">
    <property type="component" value="Unassembled WGS sequence"/>
</dbReference>
<comment type="similarity">
    <text evidence="5">Belongs to the class I-like SAM-binding methyltransferase superfamily. RsmB/NOP family.</text>
</comment>
<dbReference type="Pfam" id="PF01189">
    <property type="entry name" value="Methyltr_RsmB-F"/>
    <property type="match status" value="1"/>
</dbReference>
<evidence type="ECO:0000259" key="7">
    <source>
        <dbReference type="PROSITE" id="PS51686"/>
    </source>
</evidence>
<organism evidence="8 9">
    <name type="scientific">Parelaphostrongylus tenuis</name>
    <name type="common">Meningeal worm</name>
    <dbReference type="NCBI Taxonomy" id="148309"/>
    <lineage>
        <taxon>Eukaryota</taxon>
        <taxon>Metazoa</taxon>
        <taxon>Ecdysozoa</taxon>
        <taxon>Nematoda</taxon>
        <taxon>Chromadorea</taxon>
        <taxon>Rhabditida</taxon>
        <taxon>Rhabditina</taxon>
        <taxon>Rhabditomorpha</taxon>
        <taxon>Strongyloidea</taxon>
        <taxon>Metastrongylidae</taxon>
        <taxon>Parelaphostrongylus</taxon>
    </lineage>
</organism>
<dbReference type="EMBL" id="JAHQIW010002653">
    <property type="protein sequence ID" value="KAJ1355998.1"/>
    <property type="molecule type" value="Genomic_DNA"/>
</dbReference>
<name>A0AAD5MGY1_PARTN</name>
<evidence type="ECO:0000256" key="3">
    <source>
        <dbReference type="ARBA" id="ARBA00022691"/>
    </source>
</evidence>
<evidence type="ECO:0000313" key="8">
    <source>
        <dbReference type="EMBL" id="KAJ1355998.1"/>
    </source>
</evidence>
<keyword evidence="3 5" id="KW-0949">S-adenosyl-L-methionine</keyword>
<dbReference type="InterPro" id="IPR023267">
    <property type="entry name" value="RCMT"/>
</dbReference>
<keyword evidence="1 5" id="KW-0489">Methyltransferase</keyword>
<dbReference type="InterPro" id="IPR049560">
    <property type="entry name" value="MeTrfase_RsmB-F_NOP2_cat"/>
</dbReference>
<feature type="binding site" evidence="5">
    <location>
        <begin position="173"/>
        <end position="179"/>
    </location>
    <ligand>
        <name>S-adenosyl-L-methionine</name>
        <dbReference type="ChEBI" id="CHEBI:59789"/>
    </ligand>
</feature>
<dbReference type="PRINTS" id="PR02008">
    <property type="entry name" value="RCMTFAMILY"/>
</dbReference>
<dbReference type="PROSITE" id="PS51686">
    <property type="entry name" value="SAM_MT_RSMB_NOP"/>
    <property type="match status" value="1"/>
</dbReference>
<dbReference type="AlphaFoldDB" id="A0AAD5MGY1"/>
<comment type="caution">
    <text evidence="8">The sequence shown here is derived from an EMBL/GenBank/DDBJ whole genome shotgun (WGS) entry which is preliminary data.</text>
</comment>
<evidence type="ECO:0000256" key="4">
    <source>
        <dbReference type="ARBA" id="ARBA00022884"/>
    </source>
</evidence>
<feature type="domain" description="SAM-dependent MTase RsmB/NOP-type" evidence="7">
    <location>
        <begin position="65"/>
        <end position="409"/>
    </location>
</feature>
<dbReference type="GO" id="GO:0030488">
    <property type="term" value="P:tRNA methylation"/>
    <property type="evidence" value="ECO:0007669"/>
    <property type="project" value="TreeGrafter"/>
</dbReference>
<dbReference type="GO" id="GO:0016428">
    <property type="term" value="F:tRNA (cytidine-5-)-methyltransferase activity"/>
    <property type="evidence" value="ECO:0007669"/>
    <property type="project" value="TreeGrafter"/>
</dbReference>
<dbReference type="PANTHER" id="PTHR22808">
    <property type="entry name" value="NCL1 YEAST -RELATED NOL1/NOP2/FMU SUN DOMAIN-CONTAINING"/>
    <property type="match status" value="1"/>
</dbReference>
<feature type="binding site" evidence="5">
    <location>
        <position position="230"/>
    </location>
    <ligand>
        <name>S-adenosyl-L-methionine</name>
        <dbReference type="ChEBI" id="CHEBI:59789"/>
    </ligand>
</feature>